<dbReference type="AlphaFoldDB" id="A0A8J3DEM5"/>
<evidence type="ECO:0000256" key="3">
    <source>
        <dbReference type="ARBA" id="ARBA00022475"/>
    </source>
</evidence>
<keyword evidence="4 8" id="KW-0812">Transmembrane</keyword>
<evidence type="ECO:0000256" key="7">
    <source>
        <dbReference type="SAM" id="MobiDB-lite"/>
    </source>
</evidence>
<evidence type="ECO:0000256" key="1">
    <source>
        <dbReference type="ARBA" id="ARBA00004651"/>
    </source>
</evidence>
<evidence type="ECO:0000313" key="11">
    <source>
        <dbReference type="EMBL" id="GHC10217.1"/>
    </source>
</evidence>
<organism evidence="11 12">
    <name type="scientific">Cerasicoccus arenae</name>
    <dbReference type="NCBI Taxonomy" id="424488"/>
    <lineage>
        <taxon>Bacteria</taxon>
        <taxon>Pseudomonadati</taxon>
        <taxon>Verrucomicrobiota</taxon>
        <taxon>Opitutia</taxon>
        <taxon>Puniceicoccales</taxon>
        <taxon>Cerasicoccaceae</taxon>
        <taxon>Cerasicoccus</taxon>
    </lineage>
</organism>
<feature type="transmembrane region" description="Helical" evidence="8">
    <location>
        <begin position="12"/>
        <end position="37"/>
    </location>
</feature>
<dbReference type="PANTHER" id="PTHR30487">
    <property type="entry name" value="TYPE 4 PREPILIN-LIKE PROTEINS LEADER PEPTIDE-PROCESSING ENZYME"/>
    <property type="match status" value="1"/>
</dbReference>
<feature type="transmembrane region" description="Helical" evidence="8">
    <location>
        <begin position="230"/>
        <end position="252"/>
    </location>
</feature>
<dbReference type="GO" id="GO:0006465">
    <property type="term" value="P:signal peptide processing"/>
    <property type="evidence" value="ECO:0007669"/>
    <property type="project" value="TreeGrafter"/>
</dbReference>
<dbReference type="InterPro" id="IPR010627">
    <property type="entry name" value="Prepilin_pept_A24_N"/>
</dbReference>
<comment type="caution">
    <text evidence="11">The sequence shown here is derived from an EMBL/GenBank/DDBJ whole genome shotgun (WGS) entry which is preliminary data.</text>
</comment>
<evidence type="ECO:0000256" key="2">
    <source>
        <dbReference type="ARBA" id="ARBA00005801"/>
    </source>
</evidence>
<accession>A0A8J3DEM5</accession>
<dbReference type="Pfam" id="PF01478">
    <property type="entry name" value="Peptidase_A24"/>
    <property type="match status" value="1"/>
</dbReference>
<keyword evidence="5 8" id="KW-1133">Transmembrane helix</keyword>
<evidence type="ECO:0000256" key="6">
    <source>
        <dbReference type="ARBA" id="ARBA00023136"/>
    </source>
</evidence>
<feature type="region of interest" description="Disordered" evidence="7">
    <location>
        <begin position="261"/>
        <end position="284"/>
    </location>
</feature>
<reference evidence="11" key="2">
    <citation type="submission" date="2020-09" db="EMBL/GenBank/DDBJ databases">
        <authorList>
            <person name="Sun Q."/>
            <person name="Kim S."/>
        </authorList>
    </citation>
    <scope>NUCLEOTIDE SEQUENCE</scope>
    <source>
        <strain evidence="11">KCTC 12870</strain>
    </source>
</reference>
<protein>
    <submittedName>
        <fullName evidence="11">Type 4 prepilin-like proteins leader peptide-processing enzyme</fullName>
    </submittedName>
</protein>
<keyword evidence="3" id="KW-1003">Cell membrane</keyword>
<feature type="transmembrane region" description="Helical" evidence="8">
    <location>
        <begin position="175"/>
        <end position="194"/>
    </location>
</feature>
<dbReference type="RefSeq" id="WP_189516601.1">
    <property type="nucleotide sequence ID" value="NZ_BMXG01000023.1"/>
</dbReference>
<feature type="domain" description="Prepilin type IV endopeptidase peptidase" evidence="9">
    <location>
        <begin position="117"/>
        <end position="242"/>
    </location>
</feature>
<feature type="compositionally biased region" description="Acidic residues" evidence="7">
    <location>
        <begin position="275"/>
        <end position="284"/>
    </location>
</feature>
<proteinExistence type="inferred from homology"/>
<comment type="subcellular location">
    <subcellularLocation>
        <location evidence="1">Cell membrane</location>
        <topology evidence="1">Multi-pass membrane protein</topology>
    </subcellularLocation>
</comment>
<feature type="transmembrane region" description="Helical" evidence="8">
    <location>
        <begin position="110"/>
        <end position="129"/>
    </location>
</feature>
<feature type="transmembrane region" description="Helical" evidence="8">
    <location>
        <begin position="84"/>
        <end position="104"/>
    </location>
</feature>
<reference evidence="11" key="1">
    <citation type="journal article" date="2014" name="Int. J. Syst. Evol. Microbiol.">
        <title>Complete genome sequence of Corynebacterium casei LMG S-19264T (=DSM 44701T), isolated from a smear-ripened cheese.</title>
        <authorList>
            <consortium name="US DOE Joint Genome Institute (JGI-PGF)"/>
            <person name="Walter F."/>
            <person name="Albersmeier A."/>
            <person name="Kalinowski J."/>
            <person name="Ruckert C."/>
        </authorList>
    </citation>
    <scope>NUCLEOTIDE SEQUENCE</scope>
    <source>
        <strain evidence="11">KCTC 12870</strain>
    </source>
</reference>
<comment type="similarity">
    <text evidence="2">Belongs to the peptidase A24 family.</text>
</comment>
<keyword evidence="6 8" id="KW-0472">Membrane</keyword>
<dbReference type="InterPro" id="IPR000045">
    <property type="entry name" value="Prepilin_IV_endopep_pep"/>
</dbReference>
<sequence>MNLEEFYAINSAYPWFFAFWAFVFGACWGSFFNVVIYRYPAKLSVVKPGSHCFACQTPIKWYDNLPILSWCILRGKARCCGAPFSMRYAIIEALTGGLYMWTWIVYSDDLGVVVAIWIFLALLICGLFIDYDTQFLPDLFTVWGLVFGFILSCLYPELHQQGGSGDPPLLEHIRSAALSATGGVVGAGVILWVGLLAEKFLRKEEAMGFGDVLLMGCIGAFIGWKGAIFAIFGGSLFGTLVVLPMMLVNSLFGTKLRPGKTGEVEEMAPPKKMDEAEDAETTEPEADLNMQAKIPFGPWLAIGAVVYLLLVRDCVDGYFESTRALIFSPVPLY</sequence>
<dbReference type="GO" id="GO:0004190">
    <property type="term" value="F:aspartic-type endopeptidase activity"/>
    <property type="evidence" value="ECO:0007669"/>
    <property type="project" value="InterPro"/>
</dbReference>
<dbReference type="Pfam" id="PF06750">
    <property type="entry name" value="A24_N_bact"/>
    <property type="match status" value="1"/>
</dbReference>
<feature type="domain" description="Prepilin peptidase A24 N-terminal" evidence="10">
    <location>
        <begin position="23"/>
        <end position="104"/>
    </location>
</feature>
<dbReference type="Proteomes" id="UP000642829">
    <property type="component" value="Unassembled WGS sequence"/>
</dbReference>
<evidence type="ECO:0000256" key="8">
    <source>
        <dbReference type="SAM" id="Phobius"/>
    </source>
</evidence>
<evidence type="ECO:0000313" key="12">
    <source>
        <dbReference type="Proteomes" id="UP000642829"/>
    </source>
</evidence>
<feature type="transmembrane region" description="Helical" evidence="8">
    <location>
        <begin position="136"/>
        <end position="155"/>
    </location>
</feature>
<keyword evidence="12" id="KW-1185">Reference proteome</keyword>
<feature type="compositionally biased region" description="Basic and acidic residues" evidence="7">
    <location>
        <begin position="261"/>
        <end position="274"/>
    </location>
</feature>
<evidence type="ECO:0000259" key="10">
    <source>
        <dbReference type="Pfam" id="PF06750"/>
    </source>
</evidence>
<dbReference type="InterPro" id="IPR050882">
    <property type="entry name" value="Prepilin_peptidase/N-MTase"/>
</dbReference>
<dbReference type="EMBL" id="BMXG01000023">
    <property type="protein sequence ID" value="GHC10217.1"/>
    <property type="molecule type" value="Genomic_DNA"/>
</dbReference>
<evidence type="ECO:0000256" key="4">
    <source>
        <dbReference type="ARBA" id="ARBA00022692"/>
    </source>
</evidence>
<dbReference type="Gene3D" id="1.20.120.1220">
    <property type="match status" value="1"/>
</dbReference>
<evidence type="ECO:0000256" key="5">
    <source>
        <dbReference type="ARBA" id="ARBA00022989"/>
    </source>
</evidence>
<dbReference type="PANTHER" id="PTHR30487:SF0">
    <property type="entry name" value="PREPILIN LEADER PEPTIDASE_N-METHYLTRANSFERASE-RELATED"/>
    <property type="match status" value="1"/>
</dbReference>
<gene>
    <name evidence="11" type="primary">pilD</name>
    <name evidence="11" type="ORF">GCM10007047_29420</name>
</gene>
<dbReference type="GO" id="GO:0005886">
    <property type="term" value="C:plasma membrane"/>
    <property type="evidence" value="ECO:0007669"/>
    <property type="project" value="UniProtKB-SubCell"/>
</dbReference>
<name>A0A8J3DEM5_9BACT</name>
<evidence type="ECO:0000259" key="9">
    <source>
        <dbReference type="Pfam" id="PF01478"/>
    </source>
</evidence>